<evidence type="ECO:0000256" key="6">
    <source>
        <dbReference type="ARBA" id="ARBA00023077"/>
    </source>
</evidence>
<dbReference type="PANTHER" id="PTHR30069:SF29">
    <property type="entry name" value="HEMOGLOBIN AND HEMOGLOBIN-HAPTOGLOBIN-BINDING PROTEIN 1-RELATED"/>
    <property type="match status" value="1"/>
</dbReference>
<dbReference type="InterPro" id="IPR008969">
    <property type="entry name" value="CarboxyPept-like_regulatory"/>
</dbReference>
<evidence type="ECO:0000256" key="3">
    <source>
        <dbReference type="ARBA" id="ARBA00022452"/>
    </source>
</evidence>
<dbReference type="Gene3D" id="2.170.130.10">
    <property type="entry name" value="TonB-dependent receptor, plug domain"/>
    <property type="match status" value="1"/>
</dbReference>
<gene>
    <name evidence="14" type="ORF">BC659_2008</name>
</gene>
<dbReference type="InterPro" id="IPR039426">
    <property type="entry name" value="TonB-dep_rcpt-like"/>
</dbReference>
<keyword evidence="9 10" id="KW-0998">Cell outer membrane</keyword>
<dbReference type="InterPro" id="IPR000531">
    <property type="entry name" value="Beta-barrel_TonB"/>
</dbReference>
<protein>
    <submittedName>
        <fullName evidence="14">Iron complex outermembrane receptor protein</fullName>
    </submittedName>
</protein>
<evidence type="ECO:0000256" key="1">
    <source>
        <dbReference type="ARBA" id="ARBA00004571"/>
    </source>
</evidence>
<keyword evidence="6 11" id="KW-0798">TonB box</keyword>
<comment type="caution">
    <text evidence="14">The sequence shown here is derived from an EMBL/GenBank/DDBJ whole genome shotgun (WGS) entry which is preliminary data.</text>
</comment>
<evidence type="ECO:0000259" key="13">
    <source>
        <dbReference type="Pfam" id="PF07715"/>
    </source>
</evidence>
<evidence type="ECO:0000256" key="11">
    <source>
        <dbReference type="RuleBase" id="RU003357"/>
    </source>
</evidence>
<dbReference type="PROSITE" id="PS52016">
    <property type="entry name" value="TONB_DEPENDENT_REC_3"/>
    <property type="match status" value="1"/>
</dbReference>
<dbReference type="Gene3D" id="2.60.40.1120">
    <property type="entry name" value="Carboxypeptidase-like, regulatory domain"/>
    <property type="match status" value="1"/>
</dbReference>
<dbReference type="InterPro" id="IPR036942">
    <property type="entry name" value="Beta-barrel_TonB_sf"/>
</dbReference>
<evidence type="ECO:0000256" key="10">
    <source>
        <dbReference type="PROSITE-ProRule" id="PRU01360"/>
    </source>
</evidence>
<evidence type="ECO:0000256" key="9">
    <source>
        <dbReference type="ARBA" id="ARBA00023237"/>
    </source>
</evidence>
<comment type="similarity">
    <text evidence="10 11">Belongs to the TonB-dependent receptor family.</text>
</comment>
<dbReference type="Gene3D" id="2.40.170.20">
    <property type="entry name" value="TonB-dependent receptor, beta-barrel domain"/>
    <property type="match status" value="1"/>
</dbReference>
<dbReference type="GO" id="GO:0009279">
    <property type="term" value="C:cell outer membrane"/>
    <property type="evidence" value="ECO:0007669"/>
    <property type="project" value="UniProtKB-SubCell"/>
</dbReference>
<evidence type="ECO:0000256" key="8">
    <source>
        <dbReference type="ARBA" id="ARBA00023170"/>
    </source>
</evidence>
<feature type="domain" description="TonB-dependent receptor-like beta-barrel" evidence="12">
    <location>
        <begin position="289"/>
        <end position="753"/>
    </location>
</feature>
<dbReference type="AlphaFoldDB" id="A0A4R6IVK3"/>
<sequence>MFQKITYRPFIYLLFTFLSIVKAEGQCTLLFSGKVMDADTRLPLTSAKVEIPALKITTLTDKEGNFRIAGICAGNYDVYISHVSCSPLTEHLHFKDDVKHNFLLPHASNELADVTVRGTITTKGASIAQDIKGKELEALRGLSLGESLQKITGVSVLQTGSNIYKPVIHGLHSNRVLILNNGIRQEGQQWGSEHAPEIDPFVANRLSVIKGASTIRYGGDAIGGIVLVEPKLLRSVPGINGEINLVAFSNNRQGTFSAILEGNSKKNNAFSWRLQGTAKRGGNAKTPNYWLANSGNEEFNGSAAVGWRSSTKGIDFFYSIFNTRLAIFSGSHIGNVTDLMQAISSKEPPDYIRNRGFTYVIDRPYQHVQHHLFKTKAFRNTGDIGKLNLTLSFQHNWRREYDVKRFQTSANVPQLDLKMTTAGADLVWDHFNTGHFRGTTGITGSYQINSYTYRMFIPNYHALNIGAFIVEKWNYKKWLIEGGVRFDHRSINNTNTNLGVQYPNRTFNNVSANTGISYQAAEGLQFTLNGSTAWRAPQVNELYSDGLHHGAARIEKGDVNLLPERANSVILNTVYTRNKWQIDAGAYIKNIDNFIYLYPVYPPELTIRGAFPTFRYGQAPVIMHGFDVSVAYAISSHFQLEGKSSIVRARNKQTKEWMIQMPADRFETSLQYSLGDLKKWKETYIKLSIQHISRQTRVPASGNIPVQQPGGATVMGSDYLPPPPAYTLTGIEAGTMLQGKMQKWHITLTVSNLFNVVYREYMNAFRYFSDEMGRNIGLKLKIPFESKSKP</sequence>
<dbReference type="Pfam" id="PF07715">
    <property type="entry name" value="Plug"/>
    <property type="match status" value="1"/>
</dbReference>
<dbReference type="Pfam" id="PF00593">
    <property type="entry name" value="TonB_dep_Rec_b-barrel"/>
    <property type="match status" value="1"/>
</dbReference>
<keyword evidence="7 10" id="KW-0472">Membrane</keyword>
<evidence type="ECO:0000256" key="2">
    <source>
        <dbReference type="ARBA" id="ARBA00022448"/>
    </source>
</evidence>
<dbReference type="SUPFAM" id="SSF56935">
    <property type="entry name" value="Porins"/>
    <property type="match status" value="1"/>
</dbReference>
<keyword evidence="4 10" id="KW-0812">Transmembrane</keyword>
<accession>A0A4R6IVK3</accession>
<dbReference type="PANTHER" id="PTHR30069">
    <property type="entry name" value="TONB-DEPENDENT OUTER MEMBRANE RECEPTOR"/>
    <property type="match status" value="1"/>
</dbReference>
<name>A0A4R6IVK3_9BACT</name>
<evidence type="ECO:0000313" key="14">
    <source>
        <dbReference type="EMBL" id="TDO26699.1"/>
    </source>
</evidence>
<comment type="subcellular location">
    <subcellularLocation>
        <location evidence="1 10">Cell outer membrane</location>
        <topology evidence="1 10">Multi-pass membrane protein</topology>
    </subcellularLocation>
</comment>
<dbReference type="SUPFAM" id="SSF49464">
    <property type="entry name" value="Carboxypeptidase regulatory domain-like"/>
    <property type="match status" value="1"/>
</dbReference>
<evidence type="ECO:0000256" key="4">
    <source>
        <dbReference type="ARBA" id="ARBA00022692"/>
    </source>
</evidence>
<dbReference type="GO" id="GO:0044718">
    <property type="term" value="P:siderophore transmembrane transport"/>
    <property type="evidence" value="ECO:0007669"/>
    <property type="project" value="TreeGrafter"/>
</dbReference>
<keyword evidence="15" id="KW-1185">Reference proteome</keyword>
<dbReference type="InterPro" id="IPR037066">
    <property type="entry name" value="Plug_dom_sf"/>
</dbReference>
<evidence type="ECO:0000259" key="12">
    <source>
        <dbReference type="Pfam" id="PF00593"/>
    </source>
</evidence>
<evidence type="ECO:0000256" key="7">
    <source>
        <dbReference type="ARBA" id="ARBA00023136"/>
    </source>
</evidence>
<keyword evidence="2 10" id="KW-0813">Transport</keyword>
<dbReference type="Proteomes" id="UP000295741">
    <property type="component" value="Unassembled WGS sequence"/>
</dbReference>
<keyword evidence="5" id="KW-0732">Signal</keyword>
<evidence type="ECO:0000256" key="5">
    <source>
        <dbReference type="ARBA" id="ARBA00022729"/>
    </source>
</evidence>
<keyword evidence="8 14" id="KW-0675">Receptor</keyword>
<reference evidence="14 15" key="1">
    <citation type="submission" date="2019-03" db="EMBL/GenBank/DDBJ databases">
        <title>Genomic Encyclopedia of Archaeal and Bacterial Type Strains, Phase II (KMG-II): from individual species to whole genera.</title>
        <authorList>
            <person name="Goeker M."/>
        </authorList>
    </citation>
    <scope>NUCLEOTIDE SEQUENCE [LARGE SCALE GENOMIC DNA]</scope>
    <source>
        <strain evidence="14 15">DSM 28323</strain>
    </source>
</reference>
<dbReference type="GO" id="GO:0015344">
    <property type="term" value="F:siderophore uptake transmembrane transporter activity"/>
    <property type="evidence" value="ECO:0007669"/>
    <property type="project" value="TreeGrafter"/>
</dbReference>
<dbReference type="InterPro" id="IPR012910">
    <property type="entry name" value="Plug_dom"/>
</dbReference>
<evidence type="ECO:0000313" key="15">
    <source>
        <dbReference type="Proteomes" id="UP000295741"/>
    </source>
</evidence>
<feature type="domain" description="TonB-dependent receptor plug" evidence="13">
    <location>
        <begin position="128"/>
        <end position="225"/>
    </location>
</feature>
<proteinExistence type="inferred from homology"/>
<dbReference type="EMBL" id="SNWP01000011">
    <property type="protein sequence ID" value="TDO26699.1"/>
    <property type="molecule type" value="Genomic_DNA"/>
</dbReference>
<organism evidence="14 15">
    <name type="scientific">Sediminibacterium goheungense</name>
    <dbReference type="NCBI Taxonomy" id="1086393"/>
    <lineage>
        <taxon>Bacteria</taxon>
        <taxon>Pseudomonadati</taxon>
        <taxon>Bacteroidota</taxon>
        <taxon>Chitinophagia</taxon>
        <taxon>Chitinophagales</taxon>
        <taxon>Chitinophagaceae</taxon>
        <taxon>Sediminibacterium</taxon>
    </lineage>
</organism>
<keyword evidence="3 10" id="KW-1134">Transmembrane beta strand</keyword>
<dbReference type="Pfam" id="PF13715">
    <property type="entry name" value="CarbopepD_reg_2"/>
    <property type="match status" value="1"/>
</dbReference>